<dbReference type="GO" id="GO:0046872">
    <property type="term" value="F:metal ion binding"/>
    <property type="evidence" value="ECO:0007669"/>
    <property type="project" value="UniProtKB-UniRule"/>
</dbReference>
<dbReference type="PIRSF" id="PIRSF037489">
    <property type="entry name" value="UCP037489_NIF3_YqfO"/>
    <property type="match status" value="1"/>
</dbReference>
<dbReference type="PANTHER" id="PTHR13799">
    <property type="entry name" value="NGG1 INTERACTING FACTOR 3"/>
    <property type="match status" value="1"/>
</dbReference>
<feature type="binding site" evidence="6">
    <location>
        <position position="69"/>
    </location>
    <ligand>
        <name>a divalent metal cation</name>
        <dbReference type="ChEBI" id="CHEBI:60240"/>
        <label>1</label>
    </ligand>
</feature>
<dbReference type="OrthoDB" id="9792792at2"/>
<dbReference type="Pfam" id="PF01784">
    <property type="entry name" value="DUF34_NIF3"/>
    <property type="match status" value="1"/>
</dbReference>
<dbReference type="PANTHER" id="PTHR13799:SF14">
    <property type="entry name" value="GTP CYCLOHYDROLASE 1 TYPE 2 HOMOLOG"/>
    <property type="match status" value="1"/>
</dbReference>
<dbReference type="EMBL" id="UGVL01000001">
    <property type="protein sequence ID" value="SUE33932.1"/>
    <property type="molecule type" value="Genomic_DNA"/>
</dbReference>
<dbReference type="SUPFAM" id="SSF102705">
    <property type="entry name" value="NIF3 (NGG1p interacting factor 3)-like"/>
    <property type="match status" value="1"/>
</dbReference>
<evidence type="ECO:0000313" key="8">
    <source>
        <dbReference type="Proteomes" id="UP000255233"/>
    </source>
</evidence>
<evidence type="ECO:0000313" key="7">
    <source>
        <dbReference type="EMBL" id="SUE33932.1"/>
    </source>
</evidence>
<dbReference type="InterPro" id="IPR017221">
    <property type="entry name" value="DUF34/NIF3_bac"/>
</dbReference>
<dbReference type="Proteomes" id="UP000255233">
    <property type="component" value="Unassembled WGS sequence"/>
</dbReference>
<evidence type="ECO:0000256" key="6">
    <source>
        <dbReference type="PIRSR" id="PIRSR602678-1"/>
    </source>
</evidence>
<feature type="binding site" evidence="6">
    <location>
        <position position="336"/>
    </location>
    <ligand>
        <name>a divalent metal cation</name>
        <dbReference type="ChEBI" id="CHEBI:60240"/>
        <label>1</label>
    </ligand>
</feature>
<organism evidence="7 8">
    <name type="scientific">Rikenella microfusus</name>
    <dbReference type="NCBI Taxonomy" id="28139"/>
    <lineage>
        <taxon>Bacteria</taxon>
        <taxon>Pseudomonadati</taxon>
        <taxon>Bacteroidota</taxon>
        <taxon>Bacteroidia</taxon>
        <taxon>Bacteroidales</taxon>
        <taxon>Rikenellaceae</taxon>
        <taxon>Rikenella</taxon>
    </lineage>
</organism>
<dbReference type="AlphaFoldDB" id="A0A379MTI5"/>
<evidence type="ECO:0000256" key="4">
    <source>
        <dbReference type="ARBA" id="ARBA00022723"/>
    </source>
</evidence>
<accession>A0A379MTI5</accession>
<keyword evidence="4 5" id="KW-0479">Metal-binding</keyword>
<dbReference type="RefSeq" id="WP_027290198.1">
    <property type="nucleotide sequence ID" value="NZ_UGVL01000001.1"/>
</dbReference>
<evidence type="ECO:0000256" key="5">
    <source>
        <dbReference type="PIRNR" id="PIRNR037489"/>
    </source>
</evidence>
<comment type="similarity">
    <text evidence="1 5">Belongs to the GTP cyclohydrolase I type 2/NIF3 family.</text>
</comment>
<evidence type="ECO:0000256" key="2">
    <source>
        <dbReference type="ARBA" id="ARBA00011643"/>
    </source>
</evidence>
<evidence type="ECO:0000256" key="3">
    <source>
        <dbReference type="ARBA" id="ARBA00022112"/>
    </source>
</evidence>
<dbReference type="GO" id="GO:0005737">
    <property type="term" value="C:cytoplasm"/>
    <property type="evidence" value="ECO:0007669"/>
    <property type="project" value="TreeGrafter"/>
</dbReference>
<feature type="binding site" evidence="6">
    <location>
        <position position="107"/>
    </location>
    <ligand>
        <name>a divalent metal cation</name>
        <dbReference type="ChEBI" id="CHEBI:60240"/>
        <label>1</label>
    </ligand>
</feature>
<dbReference type="FunFam" id="3.40.1390.30:FF:000001">
    <property type="entry name" value="GTP cyclohydrolase 1 type 2"/>
    <property type="match status" value="1"/>
</dbReference>
<dbReference type="STRING" id="880526.GCA_000427365_00301"/>
<evidence type="ECO:0000256" key="1">
    <source>
        <dbReference type="ARBA" id="ARBA00006964"/>
    </source>
</evidence>
<dbReference type="Gene3D" id="3.30.70.120">
    <property type="match status" value="1"/>
</dbReference>
<proteinExistence type="inferred from homology"/>
<dbReference type="InterPro" id="IPR015867">
    <property type="entry name" value="N-reg_PII/ATP_PRibTrfase_C"/>
</dbReference>
<dbReference type="NCBIfam" id="TIGR00486">
    <property type="entry name" value="YbgI_SA1388"/>
    <property type="match status" value="1"/>
</dbReference>
<sequence>MPTLNDIVAPIETAAPLAWQESWDNAGWQICPADPATAECTGALLTLDVTEAAVAEAAREGFNLVVSHHPLLFKGLKHITGATSRERIAAAAIRHGIAIYSAHTNMDSAPGGVNFRLAGMLGLENIRVLVPRRNDLLKLVFYTPAAQADDVRQAVLAAGAGHIGGYDSCSYNSEGVGTFRAVSDACRPFVGTVGELHREPETRTETVVPRHLLAGVIRALVQAHPYEEPAYDIIPLELPYRGAGLGCAGDLPEAVPTAEFLRHIVRTLNLASLRHSEIATETVRRIALCGGSGAEFIPAAVAAGAQLFLTADLKYHDFQRGEGRITLADGGHFETEQQVLDVFYELISKKIPNFAVRRAVMPSNPVGYLSGLR</sequence>
<dbReference type="Gene3D" id="3.40.1390.30">
    <property type="entry name" value="NIF3 (NGG1p interacting factor 3)-like"/>
    <property type="match status" value="1"/>
</dbReference>
<dbReference type="InterPro" id="IPR002678">
    <property type="entry name" value="DUF34/NIF3"/>
</dbReference>
<feature type="binding site" evidence="6">
    <location>
        <position position="332"/>
    </location>
    <ligand>
        <name>a divalent metal cation</name>
        <dbReference type="ChEBI" id="CHEBI:60240"/>
        <label>1</label>
    </ligand>
</feature>
<dbReference type="InterPro" id="IPR036069">
    <property type="entry name" value="DUF34/NIF3_sf"/>
</dbReference>
<gene>
    <name evidence="7" type="ORF">NCTC11190_01146</name>
</gene>
<protein>
    <recommendedName>
        <fullName evidence="3 5">GTP cyclohydrolase 1 type 2 homolog</fullName>
    </recommendedName>
</protein>
<comment type="subunit">
    <text evidence="2">Homohexamer.</text>
</comment>
<keyword evidence="8" id="KW-1185">Reference proteome</keyword>
<name>A0A379MTI5_9BACT</name>
<reference evidence="7 8" key="1">
    <citation type="submission" date="2018-06" db="EMBL/GenBank/DDBJ databases">
        <authorList>
            <consortium name="Pathogen Informatics"/>
            <person name="Doyle S."/>
        </authorList>
    </citation>
    <scope>NUCLEOTIDE SEQUENCE [LARGE SCALE GENOMIC DNA]</scope>
    <source>
        <strain evidence="7 8">NCTC11190</strain>
    </source>
</reference>
<feature type="binding site" evidence="6">
    <location>
        <position position="68"/>
    </location>
    <ligand>
        <name>a divalent metal cation</name>
        <dbReference type="ChEBI" id="CHEBI:60240"/>
        <label>1</label>
    </ligand>
</feature>